<feature type="domain" description="Putative tail fiber protein gp53-like C-terminal" evidence="1">
    <location>
        <begin position="820"/>
        <end position="893"/>
    </location>
</feature>
<gene>
    <name evidence="2" type="ORF">A500_16330</name>
</gene>
<dbReference type="Pfam" id="PF21882">
    <property type="entry name" value="Gp53-like_C"/>
    <property type="match status" value="1"/>
</dbReference>
<sequence>MAKAISQYTIRDENDISIGTTAPTGSVKDQMWLDTSKNPSVLKRYNGSSWDVVNDYSGVIEDVEEKIQANTTAITVAQGQISGLISESSIIKGDVTTIKNNYTSVKATVDGINTTVASHTTSITNLGTNVTNAQNTANNANTLADSKAKVFTSTPTTPYKIGDIWTGGPSGEIMKCKVARATGSYVAADWEKASKYTDDTKANAVEVNLNNLSGKVTTVETKQATLEQNIEGFKTTVSSTYSTKTELSTVDGKVSSLTSRVSTVESSITQLNNKIALKVEATEVNSIVNNAVDDIEVGGRNYIKGGKGDVKTGFFSNFNIVENGYGEHTLTSKKNYSSVVITEGFILGCRDYKVGKQVTMSYEIMYTKWDFPVGSTRSEFWIGQRYTGGTPTSSEGAWRGVTQHTLPIVGQSGCELNQWYRVERTLTIPEQAHESIGSTGSIQFYNSNADVSASVTFRIRNVKLEYGNKATDWTPSQEDTDQSIQAVDSKVETVKNNVSQLTVDLTSITGRVSSTESTISSHTTQLGTVDTRINTAKTSAINTASTDATTKANNAKSGAVSDAKSYTDGQITTVNSTINTKVAEIKATTDSITSRVSSTESSITTINGSVSGLTTRVNSVEQNITATAITTTISSAINAGTSSISTTQFVMDKNGLAIKNGALTIKNKAGATVLTADTDGNLFVQNTLAVGGNTNGNIQVKNASNANIFTVSKNGVFLKDGTMRVTSGNVNWDGITYPSGGTKEMIVYSNGISINQLDYSGSQEYIHNGYYYSDGLRLVEDNRRNADGRYLETIINARGISTLSLILSAYSQDNTGYTPLPNGFILQWGNNAGLQSGWGTNFKIGFPNVCLAVIPICTTHQIAIKVASKTKNNFVIDVGTTTGVGLNYLAIGY</sequence>
<name>R9BV31_9CLOT</name>
<dbReference type="Gene3D" id="2.60.40.3940">
    <property type="match status" value="1"/>
</dbReference>
<evidence type="ECO:0000259" key="1">
    <source>
        <dbReference type="Pfam" id="PF21882"/>
    </source>
</evidence>
<dbReference type="Proteomes" id="UP000013988">
    <property type="component" value="Unassembled WGS sequence"/>
</dbReference>
<dbReference type="Gene3D" id="1.20.5.340">
    <property type="match status" value="3"/>
</dbReference>
<accession>R9BV31</accession>
<dbReference type="PATRIC" id="fig|1202534.3.peg.3238"/>
<dbReference type="InterPro" id="IPR054075">
    <property type="entry name" value="Gp53-like_C"/>
</dbReference>
<evidence type="ECO:0000313" key="3">
    <source>
        <dbReference type="Proteomes" id="UP000013988"/>
    </source>
</evidence>
<protein>
    <recommendedName>
        <fullName evidence="1">Putative tail fiber protein gp53-like C-terminal domain-containing protein</fullName>
    </recommendedName>
</protein>
<dbReference type="AlphaFoldDB" id="R9BV31"/>
<reference evidence="2 3" key="1">
    <citation type="submission" date="2013-03" db="EMBL/GenBank/DDBJ databases">
        <title>Whole genome shotgun sequencing of Clostridium sartagoforme AAU1.</title>
        <authorList>
            <person name="Joshi C.G."/>
            <person name="Duggirala S.M."/>
            <person name="Nathani N.M."/>
            <person name="Bhatt V.D."/>
            <person name="Patel A.K."/>
            <person name="Pandya P.R."/>
            <person name="KaPatel J.A."/>
        </authorList>
    </citation>
    <scope>NUCLEOTIDE SEQUENCE [LARGE SCALE GENOMIC DNA]</scope>
    <source>
        <strain evidence="2 3">AAU1</strain>
    </source>
</reference>
<evidence type="ECO:0000313" key="2">
    <source>
        <dbReference type="EMBL" id="EOR20575.1"/>
    </source>
</evidence>
<dbReference type="EMBL" id="ASRV01000194">
    <property type="protein sequence ID" value="EOR20575.1"/>
    <property type="molecule type" value="Genomic_DNA"/>
</dbReference>
<dbReference type="RefSeq" id="WP_016208510.1">
    <property type="nucleotide sequence ID" value="NZ_ASRV01000194.1"/>
</dbReference>
<proteinExistence type="predicted"/>
<dbReference type="OrthoDB" id="1656063at2"/>
<keyword evidence="3" id="KW-1185">Reference proteome</keyword>
<organism evidence="2 3">
    <name type="scientific">Clostridium sartagoforme AAU1</name>
    <dbReference type="NCBI Taxonomy" id="1202534"/>
    <lineage>
        <taxon>Bacteria</taxon>
        <taxon>Bacillati</taxon>
        <taxon>Bacillota</taxon>
        <taxon>Clostridia</taxon>
        <taxon>Eubacteriales</taxon>
        <taxon>Clostridiaceae</taxon>
        <taxon>Clostridium</taxon>
    </lineage>
</organism>
<comment type="caution">
    <text evidence="2">The sequence shown here is derived from an EMBL/GenBank/DDBJ whole genome shotgun (WGS) entry which is preliminary data.</text>
</comment>